<accession>A0ABS0Y9R3</accession>
<dbReference type="InterPro" id="IPR027417">
    <property type="entry name" value="P-loop_NTPase"/>
</dbReference>
<dbReference type="SUPFAM" id="SSF52540">
    <property type="entry name" value="P-loop containing nucleoside triphosphate hydrolases"/>
    <property type="match status" value="1"/>
</dbReference>
<sequence length="798" mass="90733">MKISEARLTLYALISALESDLKAIIQTQVIPCHRDSSFIVDKKLRENATSRFAKDYPGTSPECNFNELVHYLDFQDSYKVILQNREILSDEFIMKIQAIVERLDLIVPIRNRVMHNRPLLHGDLGFVYGFAQDISADEDFNSTRNVLHQIESDPTFILTVDLPRVDVENEIVYNNLPIPDFDETGFIGRKKDTKEIIKLLLGSTRVVSVIGEGGIGKSALMLKVAYDIVDMSEICPFDMVLWTTAKTTMLTPAGIVEIKEAIDSFPGIVRNLASHLNQPQHSLTDNIQAVMDVMQNFKCLLIIDNLETIISEEIKEFIREAQLYAKIAITSRVGLGELEYPRHLEGLTEIESVTLMREASKMRNDDVLLRLPTARLSDIAKKLHYNPLALKWFINSVASGQSPDQVLLNKDSLLEFCLSNVFDKMSASAKKVLQTMLAARTELTEAEIIFYSDIETLELKRAIISLISTSFVKRQICKSCTDNELLYSITEFAREYLLKYHAPDKEFIDAVTDKKNKLVGATEQGKITKKYYEFGVNAIEARNSTETIAASYLQQALQLSRQNKCEPALEMIKVAKNLAPGYFEVYRLSAFIKAMTNDVLGAEEDYRMALEIEPDNARLNYFYSGFLLRSLSDSTKATEYIQKAYLLRPDVPNVVIEYARNLVYQGSYDEGIALLEKVLKENPDLPVRTSRIAGTLLINSYRRYAEKEVILTKNTGEAFKKLLSSINVFKLCGDMRVIDQKLIDEFGNTVSDLIRIISEKQLKHLSKFVHQIYSENKKYLDKSAYLPYILRYIAANPL</sequence>
<dbReference type="EMBL" id="JAEMHL010000001">
    <property type="protein sequence ID" value="MBJ6749017.1"/>
    <property type="molecule type" value="Genomic_DNA"/>
</dbReference>
<dbReference type="Pfam" id="PF00931">
    <property type="entry name" value="NB-ARC"/>
    <property type="match status" value="1"/>
</dbReference>
<dbReference type="SUPFAM" id="SSF48452">
    <property type="entry name" value="TPR-like"/>
    <property type="match status" value="1"/>
</dbReference>
<dbReference type="RefSeq" id="WP_199387570.1">
    <property type="nucleotide sequence ID" value="NZ_JAEMHL010000001.1"/>
</dbReference>
<organism evidence="2 3">
    <name type="scientific">Geomonas anaerohicana</name>
    <dbReference type="NCBI Taxonomy" id="2798583"/>
    <lineage>
        <taxon>Bacteria</taxon>
        <taxon>Pseudomonadati</taxon>
        <taxon>Thermodesulfobacteriota</taxon>
        <taxon>Desulfuromonadia</taxon>
        <taxon>Geobacterales</taxon>
        <taxon>Geobacteraceae</taxon>
        <taxon>Geomonas</taxon>
    </lineage>
</organism>
<evidence type="ECO:0000313" key="3">
    <source>
        <dbReference type="Proteomes" id="UP000614714"/>
    </source>
</evidence>
<gene>
    <name evidence="2" type="ORF">JFN91_02200</name>
</gene>
<evidence type="ECO:0000313" key="2">
    <source>
        <dbReference type="EMBL" id="MBJ6749017.1"/>
    </source>
</evidence>
<dbReference type="Gene3D" id="3.40.50.300">
    <property type="entry name" value="P-loop containing nucleotide triphosphate hydrolases"/>
    <property type="match status" value="1"/>
</dbReference>
<comment type="caution">
    <text evidence="2">The sequence shown here is derived from an EMBL/GenBank/DDBJ whole genome shotgun (WGS) entry which is preliminary data.</text>
</comment>
<feature type="domain" description="NB-ARC" evidence="1">
    <location>
        <begin position="190"/>
        <end position="332"/>
    </location>
</feature>
<evidence type="ECO:0000259" key="1">
    <source>
        <dbReference type="Pfam" id="PF00931"/>
    </source>
</evidence>
<dbReference type="InterPro" id="IPR002182">
    <property type="entry name" value="NB-ARC"/>
</dbReference>
<reference evidence="2 3" key="1">
    <citation type="submission" date="2020-12" db="EMBL/GenBank/DDBJ databases">
        <title>Geomonas sp. Red421, isolated from paddy soil.</title>
        <authorList>
            <person name="Xu Z."/>
            <person name="Zhang Z."/>
            <person name="Masuda Y."/>
            <person name="Itoh H."/>
            <person name="Senoo K."/>
        </authorList>
    </citation>
    <scope>NUCLEOTIDE SEQUENCE [LARGE SCALE GENOMIC DNA]</scope>
    <source>
        <strain evidence="2 3">Red421</strain>
    </source>
</reference>
<name>A0ABS0Y9R3_9BACT</name>
<protein>
    <recommendedName>
        <fullName evidence="1">NB-ARC domain-containing protein</fullName>
    </recommendedName>
</protein>
<dbReference type="Proteomes" id="UP000614714">
    <property type="component" value="Unassembled WGS sequence"/>
</dbReference>
<keyword evidence="3" id="KW-1185">Reference proteome</keyword>
<proteinExistence type="predicted"/>
<dbReference type="InterPro" id="IPR011990">
    <property type="entry name" value="TPR-like_helical_dom_sf"/>
</dbReference>
<dbReference type="Gene3D" id="1.25.40.10">
    <property type="entry name" value="Tetratricopeptide repeat domain"/>
    <property type="match status" value="1"/>
</dbReference>